<keyword evidence="4 7" id="KW-0812">Transmembrane</keyword>
<dbReference type="InterPro" id="IPR004841">
    <property type="entry name" value="AA-permease/SLC12A_dom"/>
</dbReference>
<evidence type="ECO:0000256" key="3">
    <source>
        <dbReference type="ARBA" id="ARBA00022448"/>
    </source>
</evidence>
<dbReference type="InterPro" id="IPR018491">
    <property type="entry name" value="SLC12_C"/>
</dbReference>
<feature type="transmembrane region" description="Helical" evidence="7">
    <location>
        <begin position="264"/>
        <end position="285"/>
    </location>
</feature>
<dbReference type="Pfam" id="PF03522">
    <property type="entry name" value="SLC12"/>
    <property type="match status" value="1"/>
</dbReference>
<evidence type="ECO:0000256" key="1">
    <source>
        <dbReference type="ARBA" id="ARBA00004141"/>
    </source>
</evidence>
<dbReference type="GO" id="GO:0016020">
    <property type="term" value="C:membrane"/>
    <property type="evidence" value="ECO:0007669"/>
    <property type="project" value="UniProtKB-SubCell"/>
</dbReference>
<evidence type="ECO:0000256" key="5">
    <source>
        <dbReference type="ARBA" id="ARBA00022989"/>
    </source>
</evidence>
<feature type="transmembrane region" description="Helical" evidence="7">
    <location>
        <begin position="12"/>
        <end position="30"/>
    </location>
</feature>
<sequence>MPQSVAKKFGTFKGVYTPSLLTILGVIMYLRMGWVVGHAGLLQSLIIVTISSLITFVTALSISATATNMKVEGGGAYYMISRSLGVEIGAAVGIPLFLAQALGISFYVVGFAESVISIFPDLSVPMVAVACLIALTALAYTSADLALKVQFFVLAAILLSLASFFWGTMNPPPLEEQVTQLISQESFWTVFAVFFPAVTGILSGVAMSGDLKDPSHSLPLGTIMAVLTGYVIYMTIPICLYYVVPESVLKSDLMVMAKISKVSQLFFIGIWGATLSSALGGLLGAPRTLQALAKDSVVFKQLSKTYGVDENPRTATLVSFIIALLGILLGDLNAIAPVLSMFYLTSYGLLNFSAGIEGLIASPSWRPKFKPHWALSMLGAFLCSATMFMINPGATFLAAASVFLVYYYMQTRNMVARWEDMRRGILMLLARYSIYKLGKTKPNAKSWRPNFLVLSGAPTNRWYLIEFAHHITSGKGFLTVASVLQKNESNIKRRLSFSESIQDYLKKRRVSALVEVSLADDVNDGLHALVQTYGMGALAPNTILLGETEKEENFRKYAEFIQFSYFNQKNVVMFREGINPIRERHRMIHVWWGRERQNAGLMLALAYMLQLSPDWKGAELYLNTIVKSEAEKTAAEKSLKNMLANGRLDVKLRIIVQEDWKESLSSTITKTSQDADLVFIGMRPPDEKESYEDYCNYYQSILVLTQDLPATAITVAAQDIDFAGIFV</sequence>
<feature type="transmembrane region" description="Helical" evidence="7">
    <location>
        <begin position="396"/>
        <end position="415"/>
    </location>
</feature>
<evidence type="ECO:0000313" key="10">
    <source>
        <dbReference type="EMBL" id="SME93830.1"/>
    </source>
</evidence>
<keyword evidence="5 7" id="KW-1133">Transmembrane helix</keyword>
<gene>
    <name evidence="10" type="ORF">SAMN06296036_10258</name>
</gene>
<dbReference type="AlphaFoldDB" id="A0A1Y6B5U5"/>
<dbReference type="Proteomes" id="UP000192907">
    <property type="component" value="Unassembled WGS sequence"/>
</dbReference>
<organism evidence="10 11">
    <name type="scientific">Pseudobacteriovorax antillogorgiicola</name>
    <dbReference type="NCBI Taxonomy" id="1513793"/>
    <lineage>
        <taxon>Bacteria</taxon>
        <taxon>Pseudomonadati</taxon>
        <taxon>Bdellovibrionota</taxon>
        <taxon>Oligoflexia</taxon>
        <taxon>Oligoflexales</taxon>
        <taxon>Pseudobacteriovoracaceae</taxon>
        <taxon>Pseudobacteriovorax</taxon>
    </lineage>
</organism>
<dbReference type="RefSeq" id="WP_132315631.1">
    <property type="nucleotide sequence ID" value="NZ_FWZT01000002.1"/>
</dbReference>
<keyword evidence="6 7" id="KW-0472">Membrane</keyword>
<dbReference type="Pfam" id="PF00324">
    <property type="entry name" value="AA_permease"/>
    <property type="match status" value="1"/>
</dbReference>
<feature type="domain" description="Amino acid permease/ SLC12A" evidence="8">
    <location>
        <begin position="15"/>
        <end position="420"/>
    </location>
</feature>
<evidence type="ECO:0000256" key="6">
    <source>
        <dbReference type="ARBA" id="ARBA00023136"/>
    </source>
</evidence>
<keyword evidence="3" id="KW-0813">Transport</keyword>
<dbReference type="EMBL" id="FWZT01000002">
    <property type="protein sequence ID" value="SME93830.1"/>
    <property type="molecule type" value="Genomic_DNA"/>
</dbReference>
<feature type="transmembrane region" description="Helical" evidence="7">
    <location>
        <begin position="147"/>
        <end position="166"/>
    </location>
</feature>
<dbReference type="FunFam" id="1.20.1740.10:FF:000013">
    <property type="entry name" value="Solute carrier family 12 member"/>
    <property type="match status" value="1"/>
</dbReference>
<proteinExistence type="inferred from homology"/>
<evidence type="ECO:0000256" key="4">
    <source>
        <dbReference type="ARBA" id="ARBA00022692"/>
    </source>
</evidence>
<feature type="transmembrane region" description="Helical" evidence="7">
    <location>
        <begin position="314"/>
        <end position="335"/>
    </location>
</feature>
<dbReference type="Gene3D" id="1.20.1740.10">
    <property type="entry name" value="Amino acid/polyamine transporter I"/>
    <property type="match status" value="1"/>
</dbReference>
<feature type="transmembrane region" description="Helical" evidence="7">
    <location>
        <begin position="218"/>
        <end position="244"/>
    </location>
</feature>
<dbReference type="STRING" id="1513793.SAMN06296036_10258"/>
<accession>A0A1Y6B5U5</accession>
<evidence type="ECO:0000259" key="8">
    <source>
        <dbReference type="Pfam" id="PF00324"/>
    </source>
</evidence>
<feature type="transmembrane region" description="Helical" evidence="7">
    <location>
        <begin position="186"/>
        <end position="206"/>
    </location>
</feature>
<evidence type="ECO:0000259" key="9">
    <source>
        <dbReference type="Pfam" id="PF03522"/>
    </source>
</evidence>
<feature type="transmembrane region" description="Helical" evidence="7">
    <location>
        <begin position="88"/>
        <end position="110"/>
    </location>
</feature>
<dbReference type="PANTHER" id="PTHR11827:SF72">
    <property type="entry name" value="GH08340P"/>
    <property type="match status" value="1"/>
</dbReference>
<dbReference type="OrthoDB" id="3181223at2"/>
<evidence type="ECO:0000256" key="2">
    <source>
        <dbReference type="ARBA" id="ARBA00010593"/>
    </source>
</evidence>
<dbReference type="GO" id="GO:0015377">
    <property type="term" value="F:chloride:monoatomic cation symporter activity"/>
    <property type="evidence" value="ECO:0007669"/>
    <property type="project" value="InterPro"/>
</dbReference>
<reference evidence="11" key="1">
    <citation type="submission" date="2017-04" db="EMBL/GenBank/DDBJ databases">
        <authorList>
            <person name="Varghese N."/>
            <person name="Submissions S."/>
        </authorList>
    </citation>
    <scope>NUCLEOTIDE SEQUENCE [LARGE SCALE GENOMIC DNA]</scope>
    <source>
        <strain evidence="11">RKEM611</strain>
    </source>
</reference>
<feature type="transmembrane region" description="Helical" evidence="7">
    <location>
        <begin position="42"/>
        <end position="67"/>
    </location>
</feature>
<feature type="domain" description="SLC12A transporter C-terminal" evidence="9">
    <location>
        <begin position="463"/>
        <end position="575"/>
    </location>
</feature>
<evidence type="ECO:0000256" key="7">
    <source>
        <dbReference type="SAM" id="Phobius"/>
    </source>
</evidence>
<dbReference type="InterPro" id="IPR004842">
    <property type="entry name" value="SLC12A_fam"/>
</dbReference>
<name>A0A1Y6B5U5_9BACT</name>
<keyword evidence="11" id="KW-1185">Reference proteome</keyword>
<comment type="similarity">
    <text evidence="2">Belongs to the SLC12A transporter family.</text>
</comment>
<evidence type="ECO:0000313" key="11">
    <source>
        <dbReference type="Proteomes" id="UP000192907"/>
    </source>
</evidence>
<dbReference type="PANTHER" id="PTHR11827">
    <property type="entry name" value="SOLUTE CARRIER FAMILY 12, CATION COTRANSPORTERS"/>
    <property type="match status" value="1"/>
</dbReference>
<feature type="transmembrane region" description="Helical" evidence="7">
    <location>
        <begin position="122"/>
        <end position="140"/>
    </location>
</feature>
<feature type="transmembrane region" description="Helical" evidence="7">
    <location>
        <begin position="341"/>
        <end position="361"/>
    </location>
</feature>
<comment type="subcellular location">
    <subcellularLocation>
        <location evidence="1">Membrane</location>
        <topology evidence="1">Multi-pass membrane protein</topology>
    </subcellularLocation>
</comment>
<protein>
    <submittedName>
        <fullName evidence="10">Transporter, cation-chloride cotransporter (CCC) family</fullName>
    </submittedName>
</protein>